<dbReference type="Proteomes" id="UP001333710">
    <property type="component" value="Chromosome"/>
</dbReference>
<dbReference type="Pfam" id="PF00487">
    <property type="entry name" value="FA_desaturase"/>
    <property type="match status" value="1"/>
</dbReference>
<feature type="transmembrane region" description="Helical" evidence="12">
    <location>
        <begin position="210"/>
        <end position="235"/>
    </location>
</feature>
<keyword evidence="5 12" id="KW-0812">Transmembrane</keyword>
<dbReference type="GO" id="GO:0046872">
    <property type="term" value="F:metal ion binding"/>
    <property type="evidence" value="ECO:0007669"/>
    <property type="project" value="UniProtKB-KW"/>
</dbReference>
<feature type="domain" description="Fatty acid desaturase" evidence="13">
    <location>
        <begin position="86"/>
        <end position="308"/>
    </location>
</feature>
<evidence type="ECO:0000256" key="12">
    <source>
        <dbReference type="SAM" id="Phobius"/>
    </source>
</evidence>
<evidence type="ECO:0000256" key="1">
    <source>
        <dbReference type="ARBA" id="ARBA00004429"/>
    </source>
</evidence>
<sequence length="348" mass="39394">MHQAKFLLFHVYAILGIASFWMNGNWIVWGFLVTVGSIVAGDLLLGDDVSEPKPVNKAFYNLLLWCAMPLLATLVVMAIITIEQSSSWLLWLTSALYVGLLTGTLGTVTAHELVHRKWGSFSHRVGRWLLAFSFDSNFAIEHVFGHHINIATEKDPASAPRGRNVYQHILVSSISGNISAWKLEKQRLQRAEHALLSHHNRFIRGVMMSVVFLLISWMLAGVNGLLFFTLSGLIAKSLLEIVNYMEHYGLVRVPGKRVYPRHSWNANNKISSWSLFNLTRHSHHHANANVPFQHLKPMSDAPFMPTGYLGTIGLTLIPPLWFKLMAPKLAHWDQYFADEGELQLLNKR</sequence>
<evidence type="ECO:0000313" key="15">
    <source>
        <dbReference type="Proteomes" id="UP001333710"/>
    </source>
</evidence>
<dbReference type="InterPro" id="IPR036458">
    <property type="entry name" value="Na:dicarbo_symporter_sf"/>
</dbReference>
<keyword evidence="4" id="KW-0997">Cell inner membrane</keyword>
<evidence type="ECO:0000256" key="4">
    <source>
        <dbReference type="ARBA" id="ARBA00022519"/>
    </source>
</evidence>
<feature type="transmembrane region" description="Helical" evidence="12">
    <location>
        <begin position="58"/>
        <end position="82"/>
    </location>
</feature>
<accession>A0AA48HNP3</accession>
<protein>
    <submittedName>
        <fullName evidence="14">Alkane 1-monooxygenase</fullName>
    </submittedName>
</protein>
<name>A0AA48HNP3_9ALTE</name>
<evidence type="ECO:0000256" key="6">
    <source>
        <dbReference type="ARBA" id="ARBA00022723"/>
    </source>
</evidence>
<evidence type="ECO:0000256" key="9">
    <source>
        <dbReference type="ARBA" id="ARBA00023004"/>
    </source>
</evidence>
<organism evidence="14 15">
    <name type="scientific">Planctobacterium marinum</name>
    <dbReference type="NCBI Taxonomy" id="1631968"/>
    <lineage>
        <taxon>Bacteria</taxon>
        <taxon>Pseudomonadati</taxon>
        <taxon>Pseudomonadota</taxon>
        <taxon>Gammaproteobacteria</taxon>
        <taxon>Alteromonadales</taxon>
        <taxon>Alteromonadaceae</taxon>
        <taxon>Planctobacterium</taxon>
    </lineage>
</organism>
<keyword evidence="7 12" id="KW-1133">Transmembrane helix</keyword>
<evidence type="ECO:0000256" key="2">
    <source>
        <dbReference type="ARBA" id="ARBA00010823"/>
    </source>
</evidence>
<evidence type="ECO:0000313" key="14">
    <source>
        <dbReference type="EMBL" id="BDX06832.1"/>
    </source>
</evidence>
<keyword evidence="11 12" id="KW-0472">Membrane</keyword>
<dbReference type="PANTHER" id="PTHR38674">
    <property type="entry name" value="ALKANE 1-MONOOXYGENASE 1"/>
    <property type="match status" value="1"/>
</dbReference>
<evidence type="ECO:0000256" key="8">
    <source>
        <dbReference type="ARBA" id="ARBA00023002"/>
    </source>
</evidence>
<evidence type="ECO:0000256" key="10">
    <source>
        <dbReference type="ARBA" id="ARBA00023033"/>
    </source>
</evidence>
<dbReference type="InterPro" id="IPR005804">
    <property type="entry name" value="FA_desaturase_dom"/>
</dbReference>
<keyword evidence="10" id="KW-0503">Monooxygenase</keyword>
<reference evidence="14" key="1">
    <citation type="submission" date="2023-01" db="EMBL/GenBank/DDBJ databases">
        <title>Complete genome sequence of Planctobacterium marinum strain Dej080120_11.</title>
        <authorList>
            <person name="Ueki S."/>
            <person name="Maruyama F."/>
        </authorList>
    </citation>
    <scope>NUCLEOTIDE SEQUENCE</scope>
    <source>
        <strain evidence="14">Dej080120_11</strain>
    </source>
</reference>
<dbReference type="InterPro" id="IPR033885">
    <property type="entry name" value="AlkB/XylM"/>
</dbReference>
<dbReference type="CDD" id="cd03512">
    <property type="entry name" value="Alkane-hydroxylase"/>
    <property type="match status" value="1"/>
</dbReference>
<keyword evidence="3" id="KW-1003">Cell membrane</keyword>
<gene>
    <name evidence="14" type="ORF">MACH26_23530</name>
</gene>
<evidence type="ECO:0000259" key="13">
    <source>
        <dbReference type="Pfam" id="PF00487"/>
    </source>
</evidence>
<dbReference type="KEGG" id="pmaw:MACH26_23530"/>
<dbReference type="GO" id="GO:0004497">
    <property type="term" value="F:monooxygenase activity"/>
    <property type="evidence" value="ECO:0007669"/>
    <property type="project" value="UniProtKB-KW"/>
</dbReference>
<keyword evidence="8" id="KW-0560">Oxidoreductase</keyword>
<dbReference type="AlphaFoldDB" id="A0AA48HNP3"/>
<evidence type="ECO:0000256" key="7">
    <source>
        <dbReference type="ARBA" id="ARBA00022989"/>
    </source>
</evidence>
<dbReference type="RefSeq" id="WP_338292831.1">
    <property type="nucleotide sequence ID" value="NZ_AP027272.1"/>
</dbReference>
<dbReference type="GO" id="GO:0005886">
    <property type="term" value="C:plasma membrane"/>
    <property type="evidence" value="ECO:0007669"/>
    <property type="project" value="UniProtKB-SubCell"/>
</dbReference>
<keyword evidence="15" id="KW-1185">Reference proteome</keyword>
<dbReference type="PANTHER" id="PTHR38674:SF1">
    <property type="entry name" value="ALKANE 1-MONOOXYGENASE 1"/>
    <property type="match status" value="1"/>
</dbReference>
<keyword evidence="6" id="KW-0479">Metal-binding</keyword>
<evidence type="ECO:0000256" key="3">
    <source>
        <dbReference type="ARBA" id="ARBA00022475"/>
    </source>
</evidence>
<dbReference type="SUPFAM" id="SSF118215">
    <property type="entry name" value="Proton glutamate symport protein"/>
    <property type="match status" value="1"/>
</dbReference>
<feature type="transmembrane region" description="Helical" evidence="12">
    <location>
        <begin position="88"/>
        <end position="108"/>
    </location>
</feature>
<feature type="transmembrane region" description="Helical" evidence="12">
    <location>
        <begin position="7"/>
        <end position="22"/>
    </location>
</feature>
<proteinExistence type="inferred from homology"/>
<comment type="subcellular location">
    <subcellularLocation>
        <location evidence="1">Cell inner membrane</location>
        <topology evidence="1">Multi-pass membrane protein</topology>
    </subcellularLocation>
</comment>
<evidence type="ECO:0000256" key="11">
    <source>
        <dbReference type="ARBA" id="ARBA00023136"/>
    </source>
</evidence>
<keyword evidence="9" id="KW-0408">Iron</keyword>
<dbReference type="GO" id="GO:0006629">
    <property type="term" value="P:lipid metabolic process"/>
    <property type="evidence" value="ECO:0007669"/>
    <property type="project" value="InterPro"/>
</dbReference>
<evidence type="ECO:0000256" key="5">
    <source>
        <dbReference type="ARBA" id="ARBA00022692"/>
    </source>
</evidence>
<dbReference type="EMBL" id="AP027272">
    <property type="protein sequence ID" value="BDX06832.1"/>
    <property type="molecule type" value="Genomic_DNA"/>
</dbReference>
<comment type="similarity">
    <text evidence="2">Belongs to the fatty acid desaturase type 1 family. AlkB subfamily.</text>
</comment>
<dbReference type="GO" id="GO:0015293">
    <property type="term" value="F:symporter activity"/>
    <property type="evidence" value="ECO:0007669"/>
    <property type="project" value="InterPro"/>
</dbReference>